<evidence type="ECO:0000256" key="2">
    <source>
        <dbReference type="SAM" id="Phobius"/>
    </source>
</evidence>
<dbReference type="Pfam" id="PF07344">
    <property type="entry name" value="Amastin"/>
    <property type="match status" value="1"/>
</dbReference>
<dbReference type="RefSeq" id="XP_001564712.2">
    <property type="nucleotide sequence ID" value="XM_001564662.2"/>
</dbReference>
<dbReference type="STRING" id="5660.A4HBJ2"/>
<gene>
    <name evidence="3" type="ORF">LBRM_20_4320</name>
</gene>
<keyword evidence="2" id="KW-1133">Transmembrane helix</keyword>
<keyword evidence="2" id="KW-0812">Transmembrane</keyword>
<name>A4HBJ2_LEIBR</name>
<evidence type="ECO:0000256" key="1">
    <source>
        <dbReference type="SAM" id="MobiDB-lite"/>
    </source>
</evidence>
<dbReference type="AlphaFoldDB" id="A4HBJ2"/>
<evidence type="ECO:0000313" key="3">
    <source>
        <dbReference type="EMBL" id="CAM38778.2"/>
    </source>
</evidence>
<proteinExistence type="predicted"/>
<feature type="compositionally biased region" description="Basic and acidic residues" evidence="1">
    <location>
        <begin position="186"/>
        <end position="197"/>
    </location>
</feature>
<dbReference type="EMBL" id="FR798994">
    <property type="protein sequence ID" value="CAM38778.2"/>
    <property type="molecule type" value="Genomic_DNA"/>
</dbReference>
<protein>
    <submittedName>
        <fullName evidence="3">Amastin-like surface protein</fullName>
    </submittedName>
</protein>
<dbReference type="Proteomes" id="UP000007258">
    <property type="component" value="Chromosome 20"/>
</dbReference>
<reference evidence="3 4" key="2">
    <citation type="journal article" date="2011" name="Genome Res.">
        <title>Chromosome and gene copy number variation allow major structural change between species and strains of Leishmania.</title>
        <authorList>
            <person name="Rogers M.B."/>
            <person name="Hilley J.D."/>
            <person name="Dickens N.J."/>
            <person name="Wilkes J."/>
            <person name="Bates P.A."/>
            <person name="Depledge D.P."/>
            <person name="Harris D."/>
            <person name="Her Y."/>
            <person name="Herzyk P."/>
            <person name="Imamura H."/>
            <person name="Otto T.D."/>
            <person name="Sanders M."/>
            <person name="Seeger K."/>
            <person name="Dujardin J.C."/>
            <person name="Berriman M."/>
            <person name="Smith D.F."/>
            <person name="Hertz-Fowler C."/>
            <person name="Mottram J.C."/>
        </authorList>
    </citation>
    <scope>NUCLEOTIDE SEQUENCE [LARGE SCALE GENOMIC DNA]</scope>
    <source>
        <strain evidence="3 4">MHOM/BR/75/M2904</strain>
    </source>
</reference>
<dbReference type="GeneID" id="5415263"/>
<keyword evidence="2" id="KW-0472">Membrane</keyword>
<dbReference type="PANTHER" id="PTHR33297:SF4">
    <property type="entry name" value="AMASTIN"/>
    <property type="match status" value="1"/>
</dbReference>
<dbReference type="VEuPathDB" id="TriTrypDB:LbrM.20.4320"/>
<dbReference type="PANTHER" id="PTHR33297">
    <property type="entry name" value="AMASTIN-LIKE SURFACE PROTEIN-LIKE PROTEIN-RELATED"/>
    <property type="match status" value="1"/>
</dbReference>
<dbReference type="InParanoid" id="A4HBJ2"/>
<reference evidence="3 4" key="1">
    <citation type="journal article" date="2007" name="Nat. Genet.">
        <title>Comparative genomic analysis of three Leishmania species that cause diverse human disease.</title>
        <authorList>
            <person name="Peacock C.S."/>
            <person name="Seeger K."/>
            <person name="Harris D."/>
            <person name="Murphy L."/>
            <person name="Ruiz J.C."/>
            <person name="Quail M.A."/>
            <person name="Peters N."/>
            <person name="Adlem E."/>
            <person name="Tivey A."/>
            <person name="Aslett M."/>
            <person name="Kerhornou A."/>
            <person name="Ivens A."/>
            <person name="Fraser A."/>
            <person name="Rajandream M.A."/>
            <person name="Carver T."/>
            <person name="Norbertczak H."/>
            <person name="Chillingworth T."/>
            <person name="Hance Z."/>
            <person name="Jagels K."/>
            <person name="Moule S."/>
            <person name="Ormond D."/>
            <person name="Rutter S."/>
            <person name="Squares R."/>
            <person name="Whitehead S."/>
            <person name="Rabbinowitsch E."/>
            <person name="Arrowsmith C."/>
            <person name="White B."/>
            <person name="Thurston S."/>
            <person name="Bringaud F."/>
            <person name="Baldauf S.L."/>
            <person name="Faulconbridge A."/>
            <person name="Jeffares D."/>
            <person name="Depledge D.P."/>
            <person name="Oyola S.O."/>
            <person name="Hilley J.D."/>
            <person name="Brito L.O."/>
            <person name="Tosi L.R."/>
            <person name="Barrell B."/>
            <person name="Cruz A.K."/>
            <person name="Mottram J.C."/>
            <person name="Smith D.F."/>
            <person name="Berriman M."/>
        </authorList>
    </citation>
    <scope>NUCLEOTIDE SEQUENCE [LARGE SCALE GENOMIC DNA]</scope>
    <source>
        <strain evidence="3 4">MHOM/BR/75/M2904</strain>
    </source>
</reference>
<dbReference type="KEGG" id="lbz:LBRM_20_4320"/>
<feature type="transmembrane region" description="Helical" evidence="2">
    <location>
        <begin position="7"/>
        <end position="27"/>
    </location>
</feature>
<dbReference type="InterPro" id="IPR009944">
    <property type="entry name" value="Amastin"/>
</dbReference>
<organism evidence="3 4">
    <name type="scientific">Leishmania braziliensis</name>
    <dbReference type="NCBI Taxonomy" id="5660"/>
    <lineage>
        <taxon>Eukaryota</taxon>
        <taxon>Discoba</taxon>
        <taxon>Euglenozoa</taxon>
        <taxon>Kinetoplastea</taxon>
        <taxon>Metakinetoplastina</taxon>
        <taxon>Trypanosomatida</taxon>
        <taxon>Trypanosomatidae</taxon>
        <taxon>Leishmaniinae</taxon>
        <taxon>Leishmania</taxon>
        <taxon>Leishmania braziliensis species complex</taxon>
    </lineage>
</organism>
<feature type="transmembrane region" description="Helical" evidence="2">
    <location>
        <begin position="108"/>
        <end position="128"/>
    </location>
</feature>
<feature type="region of interest" description="Disordered" evidence="1">
    <location>
        <begin position="186"/>
        <end position="208"/>
    </location>
</feature>
<feature type="transmembrane region" description="Helical" evidence="2">
    <location>
        <begin position="148"/>
        <end position="172"/>
    </location>
</feature>
<feature type="transmembrane region" description="Helical" evidence="2">
    <location>
        <begin position="75"/>
        <end position="101"/>
    </location>
</feature>
<sequence length="208" mass="23373">MKRSVPILIYAIVQFIAFFLVLVGTPLDMFRFNSLTRSVTRCLTLWGYKERCSSSSIDSPLNVVWEECPVRLRRFYVAQALAIVSILVYGAAFVLGVIMLFCCSFLRFVCLTLNIVGVATLCVVWVAMTMTFSKDEGGICVDFQSVSHYGAGFALLVTAWVLDILNIFILLLRFRIAVFRDLDSANDKSDETSKGESEVSNTQKEEEE</sequence>
<keyword evidence="4" id="KW-1185">Reference proteome</keyword>
<evidence type="ECO:0000313" key="4">
    <source>
        <dbReference type="Proteomes" id="UP000007258"/>
    </source>
</evidence>
<accession>A4HBJ2</accession>